<dbReference type="SFLD" id="SFLDG01150">
    <property type="entry name" value="Main.1:_Beta-like"/>
    <property type="match status" value="1"/>
</dbReference>
<evidence type="ECO:0000313" key="5">
    <source>
        <dbReference type="EMBL" id="RKQ73557.1"/>
    </source>
</evidence>
<dbReference type="PROSITE" id="PS50404">
    <property type="entry name" value="GST_NTER"/>
    <property type="match status" value="1"/>
</dbReference>
<dbReference type="OrthoDB" id="9803562at2"/>
<dbReference type="Proteomes" id="UP000277424">
    <property type="component" value="Unassembled WGS sequence"/>
</dbReference>
<dbReference type="AlphaFoldDB" id="A0A420WR78"/>
<evidence type="ECO:0000313" key="6">
    <source>
        <dbReference type="Proteomes" id="UP000277424"/>
    </source>
</evidence>
<accession>A0A420WR78</accession>
<dbReference type="RefSeq" id="WP_121218514.1">
    <property type="nucleotide sequence ID" value="NZ_RBIG01000001.1"/>
</dbReference>
<dbReference type="InterPro" id="IPR036282">
    <property type="entry name" value="Glutathione-S-Trfase_C_sf"/>
</dbReference>
<dbReference type="CDD" id="cd03048">
    <property type="entry name" value="GST_N_Ure2p_like"/>
    <property type="match status" value="1"/>
</dbReference>
<dbReference type="Pfam" id="PF02798">
    <property type="entry name" value="GST_N"/>
    <property type="match status" value="1"/>
</dbReference>
<protein>
    <submittedName>
        <fullName evidence="5">GST-like protein</fullName>
    </submittedName>
</protein>
<dbReference type="SUPFAM" id="SSF52833">
    <property type="entry name" value="Thioredoxin-like"/>
    <property type="match status" value="1"/>
</dbReference>
<dbReference type="InterPro" id="IPR040079">
    <property type="entry name" value="Glutathione_S-Trfase"/>
</dbReference>
<dbReference type="Gene3D" id="1.20.1050.10">
    <property type="match status" value="1"/>
</dbReference>
<gene>
    <name evidence="5" type="ORF">BCL74_1346</name>
</gene>
<dbReference type="Pfam" id="PF00043">
    <property type="entry name" value="GST_C"/>
    <property type="match status" value="1"/>
</dbReference>
<organism evidence="5 6">
    <name type="scientific">Oceanibaculum indicum</name>
    <dbReference type="NCBI Taxonomy" id="526216"/>
    <lineage>
        <taxon>Bacteria</taxon>
        <taxon>Pseudomonadati</taxon>
        <taxon>Pseudomonadota</taxon>
        <taxon>Alphaproteobacteria</taxon>
        <taxon>Rhodospirillales</taxon>
        <taxon>Oceanibaculaceae</taxon>
        <taxon>Oceanibaculum</taxon>
    </lineage>
</organism>
<sequence>MIDLYTWPTPNGFKVSILLEELGLPYNVIPVDIGKGAQFDPEYLKLNPNNKMPTIVDSEGPDGKPYTVMESGAILIYLADKHGKFLPKGGEARYDVLQWLMWQMGGIGPMLGQAHHFLQYAPEKIEYAMNRYANEANRLYGVLNKRLQGRDYVAGDYSIADMAIMPWLRYPDRQGVDIEQYPEVKRWRESLEARPAVQKGLAVLAEHRRTGPITDEQRENMFGKKQYEKR</sequence>
<dbReference type="SFLD" id="SFLDG00358">
    <property type="entry name" value="Main_(cytGST)"/>
    <property type="match status" value="1"/>
</dbReference>
<dbReference type="PANTHER" id="PTHR44051">
    <property type="entry name" value="GLUTATHIONE S-TRANSFERASE-RELATED"/>
    <property type="match status" value="1"/>
</dbReference>
<dbReference type="InterPro" id="IPR004045">
    <property type="entry name" value="Glutathione_S-Trfase_N"/>
</dbReference>
<dbReference type="PANTHER" id="PTHR44051:SF19">
    <property type="entry name" value="DISULFIDE-BOND OXIDOREDUCTASE YFCG"/>
    <property type="match status" value="1"/>
</dbReference>
<dbReference type="PROSITE" id="PS50405">
    <property type="entry name" value="GST_CTER"/>
    <property type="match status" value="1"/>
</dbReference>
<dbReference type="CDD" id="cd10291">
    <property type="entry name" value="GST_C_YfcG_like"/>
    <property type="match status" value="1"/>
</dbReference>
<dbReference type="SUPFAM" id="SSF47616">
    <property type="entry name" value="GST C-terminal domain-like"/>
    <property type="match status" value="1"/>
</dbReference>
<proteinExistence type="inferred from homology"/>
<evidence type="ECO:0000256" key="2">
    <source>
        <dbReference type="SAM" id="MobiDB-lite"/>
    </source>
</evidence>
<dbReference type="Gene3D" id="3.40.30.10">
    <property type="entry name" value="Glutaredoxin"/>
    <property type="match status" value="1"/>
</dbReference>
<feature type="domain" description="GST N-terminal" evidence="3">
    <location>
        <begin position="1"/>
        <end position="86"/>
    </location>
</feature>
<feature type="domain" description="GST C-terminal" evidence="4">
    <location>
        <begin position="89"/>
        <end position="213"/>
    </location>
</feature>
<comment type="caution">
    <text evidence="5">The sequence shown here is derived from an EMBL/GenBank/DDBJ whole genome shotgun (WGS) entry which is preliminary data.</text>
</comment>
<comment type="similarity">
    <text evidence="1">Belongs to the GST superfamily.</text>
</comment>
<evidence type="ECO:0000256" key="1">
    <source>
        <dbReference type="RuleBase" id="RU003494"/>
    </source>
</evidence>
<dbReference type="EMBL" id="RBIG01000001">
    <property type="protein sequence ID" value="RKQ73557.1"/>
    <property type="molecule type" value="Genomic_DNA"/>
</dbReference>
<evidence type="ECO:0000259" key="4">
    <source>
        <dbReference type="PROSITE" id="PS50405"/>
    </source>
</evidence>
<feature type="region of interest" description="Disordered" evidence="2">
    <location>
        <begin position="208"/>
        <end position="230"/>
    </location>
</feature>
<reference evidence="5 6" key="1">
    <citation type="submission" date="2018-10" db="EMBL/GenBank/DDBJ databases">
        <title>Comparative analysis of microorganisms from saline springs in Andes Mountain Range, Colombia.</title>
        <authorList>
            <person name="Rubin E."/>
        </authorList>
    </citation>
    <scope>NUCLEOTIDE SEQUENCE [LARGE SCALE GENOMIC DNA]</scope>
    <source>
        <strain evidence="5 6">USBA 36</strain>
    </source>
</reference>
<dbReference type="SFLD" id="SFLDS00019">
    <property type="entry name" value="Glutathione_Transferase_(cytos"/>
    <property type="match status" value="1"/>
</dbReference>
<evidence type="ECO:0000259" key="3">
    <source>
        <dbReference type="PROSITE" id="PS50404"/>
    </source>
</evidence>
<dbReference type="SFLD" id="SFLDG01151">
    <property type="entry name" value="Main.2:_Nu-like"/>
    <property type="match status" value="1"/>
</dbReference>
<dbReference type="InterPro" id="IPR010987">
    <property type="entry name" value="Glutathione-S-Trfase_C-like"/>
</dbReference>
<dbReference type="InterPro" id="IPR036249">
    <property type="entry name" value="Thioredoxin-like_sf"/>
</dbReference>
<name>A0A420WR78_9PROT</name>
<dbReference type="InterPro" id="IPR004046">
    <property type="entry name" value="GST_C"/>
</dbReference>